<evidence type="ECO:0000256" key="1">
    <source>
        <dbReference type="PROSITE-ProRule" id="PRU00175"/>
    </source>
</evidence>
<protein>
    <recommendedName>
        <fullName evidence="3">RING-type domain-containing protein</fullName>
    </recommendedName>
</protein>
<evidence type="ECO:0000259" key="3">
    <source>
        <dbReference type="PROSITE" id="PS50089"/>
    </source>
</evidence>
<evidence type="ECO:0000313" key="4">
    <source>
        <dbReference type="EMBL" id="QRC90357.1"/>
    </source>
</evidence>
<keyword evidence="1" id="KW-0479">Metal-binding</keyword>
<organism evidence="4 5">
    <name type="scientific">Phaeosphaeria nodorum (strain SN15 / ATCC MYA-4574 / FGSC 10173)</name>
    <name type="common">Glume blotch fungus</name>
    <name type="synonym">Parastagonospora nodorum</name>
    <dbReference type="NCBI Taxonomy" id="321614"/>
    <lineage>
        <taxon>Eukaryota</taxon>
        <taxon>Fungi</taxon>
        <taxon>Dikarya</taxon>
        <taxon>Ascomycota</taxon>
        <taxon>Pezizomycotina</taxon>
        <taxon>Dothideomycetes</taxon>
        <taxon>Pleosporomycetidae</taxon>
        <taxon>Pleosporales</taxon>
        <taxon>Pleosporineae</taxon>
        <taxon>Phaeosphaeriaceae</taxon>
        <taxon>Parastagonospora</taxon>
    </lineage>
</organism>
<sequence>MAPPPPIYMIPEYLQQYKADPVSDPHEPCCACWRKFGEKDDPLDANEIPCRPLRLQPCRHIVGHQCLREMKKRAISNCPMCRTPLITVPLPSIRTAKRVADITMLRLAIDLTVRYIREYTDAGPYSALLHKLYGDDIEFIEALKLWWIHMCAWFAIITRVGFVCLRTELVIHVANALVIWMVKDTSLWTPLYRFLVSWDFCTTYEEVITSGVGYTKAAVKGCVFVGGLSMICLAYCIGSLIWAGVDLRRAGFVTARRNRVEEMRREVVLVRACHMFSKPDNWSAHVRYMLPGTVPDA</sequence>
<dbReference type="GO" id="GO:0008270">
    <property type="term" value="F:zinc ion binding"/>
    <property type="evidence" value="ECO:0007669"/>
    <property type="project" value="UniProtKB-KW"/>
</dbReference>
<gene>
    <name evidence="4" type="ORF">JI435_306770</name>
</gene>
<evidence type="ECO:0000313" key="5">
    <source>
        <dbReference type="Proteomes" id="UP000663193"/>
    </source>
</evidence>
<dbReference type="AlphaFoldDB" id="A0A7U2HW53"/>
<reference evidence="5" key="1">
    <citation type="journal article" date="2021" name="BMC Genomics">
        <title>Chromosome-level genome assembly and manually-curated proteome of model necrotroph Parastagonospora nodorum Sn15 reveals a genome-wide trove of candidate effector homologs, and redundancy of virulence-related functions within an accessory chromosome.</title>
        <authorList>
            <person name="Bertazzoni S."/>
            <person name="Jones D.A.B."/>
            <person name="Phan H.T."/>
            <person name="Tan K.-C."/>
            <person name="Hane J.K."/>
        </authorList>
    </citation>
    <scope>NUCLEOTIDE SEQUENCE [LARGE SCALE GENOMIC DNA]</scope>
    <source>
        <strain evidence="5">SN15 / ATCC MYA-4574 / FGSC 10173)</strain>
    </source>
</reference>
<dbReference type="InterPro" id="IPR001841">
    <property type="entry name" value="Znf_RING"/>
</dbReference>
<feature type="domain" description="RING-type" evidence="3">
    <location>
        <begin position="29"/>
        <end position="82"/>
    </location>
</feature>
<keyword evidence="1" id="KW-0863">Zinc-finger</keyword>
<dbReference type="OrthoDB" id="5600418at2759"/>
<accession>A0A7U2HW53</accession>
<keyword evidence="2" id="KW-0812">Transmembrane</keyword>
<dbReference type="Proteomes" id="UP000663193">
    <property type="component" value="Chromosome 1"/>
</dbReference>
<keyword evidence="1" id="KW-0862">Zinc</keyword>
<dbReference type="Gene3D" id="3.30.40.10">
    <property type="entry name" value="Zinc/RING finger domain, C3HC4 (zinc finger)"/>
    <property type="match status" value="1"/>
</dbReference>
<dbReference type="EMBL" id="CP069023">
    <property type="protein sequence ID" value="QRC90357.1"/>
    <property type="molecule type" value="Genomic_DNA"/>
</dbReference>
<dbReference type="VEuPathDB" id="FungiDB:JI435_306770"/>
<feature type="transmembrane region" description="Helical" evidence="2">
    <location>
        <begin position="223"/>
        <end position="247"/>
    </location>
</feature>
<dbReference type="PROSITE" id="PS50089">
    <property type="entry name" value="ZF_RING_2"/>
    <property type="match status" value="1"/>
</dbReference>
<keyword evidence="5" id="KW-1185">Reference proteome</keyword>
<keyword evidence="2" id="KW-0472">Membrane</keyword>
<name>A0A7U2HW53_PHANO</name>
<dbReference type="SUPFAM" id="SSF57850">
    <property type="entry name" value="RING/U-box"/>
    <property type="match status" value="1"/>
</dbReference>
<dbReference type="InterPro" id="IPR013083">
    <property type="entry name" value="Znf_RING/FYVE/PHD"/>
</dbReference>
<keyword evidence="2" id="KW-1133">Transmembrane helix</keyword>
<evidence type="ECO:0000256" key="2">
    <source>
        <dbReference type="SAM" id="Phobius"/>
    </source>
</evidence>
<proteinExistence type="predicted"/>